<dbReference type="InterPro" id="IPR020904">
    <property type="entry name" value="Sc_DH/Rdtase_CS"/>
</dbReference>
<dbReference type="EC" id="1.1.1.47" evidence="3"/>
<gene>
    <name evidence="3" type="ORF">KXJ70_03895</name>
</gene>
<keyword evidence="2 3" id="KW-0560">Oxidoreductase</keyword>
<organism evidence="3 4">
    <name type="scientific">Zhongshania aquimaris</name>
    <dbReference type="NCBI Taxonomy" id="2857107"/>
    <lineage>
        <taxon>Bacteria</taxon>
        <taxon>Pseudomonadati</taxon>
        <taxon>Pseudomonadota</taxon>
        <taxon>Gammaproteobacteria</taxon>
        <taxon>Cellvibrionales</taxon>
        <taxon>Spongiibacteraceae</taxon>
        <taxon>Zhongshania</taxon>
    </lineage>
</organism>
<reference evidence="3" key="1">
    <citation type="submission" date="2021-07" db="EMBL/GenBank/DDBJ databases">
        <title>Zhongshania sp. CAU 1632 isolated from seawater.</title>
        <authorList>
            <person name="Kim W."/>
        </authorList>
    </citation>
    <scope>NUCLEOTIDE SEQUENCE</scope>
    <source>
        <strain evidence="3">CAU 1632</strain>
    </source>
</reference>
<proteinExistence type="inferred from homology"/>
<name>A0ABS6VNK8_9GAMM</name>
<dbReference type="InterPro" id="IPR002347">
    <property type="entry name" value="SDR_fam"/>
</dbReference>
<dbReference type="EMBL" id="JAHWDQ010000001">
    <property type="protein sequence ID" value="MBW2939900.1"/>
    <property type="molecule type" value="Genomic_DNA"/>
</dbReference>
<protein>
    <submittedName>
        <fullName evidence="3">Glucose 1-dehydrogenase</fullName>
        <ecNumber evidence="3">1.1.1.47</ecNumber>
    </submittedName>
</protein>
<dbReference type="CDD" id="cd05233">
    <property type="entry name" value="SDR_c"/>
    <property type="match status" value="1"/>
</dbReference>
<dbReference type="Proteomes" id="UP001166291">
    <property type="component" value="Unassembled WGS sequence"/>
</dbReference>
<dbReference type="PANTHER" id="PTHR24321">
    <property type="entry name" value="DEHYDROGENASES, SHORT CHAIN"/>
    <property type="match status" value="1"/>
</dbReference>
<accession>A0ABS6VNK8</accession>
<evidence type="ECO:0000313" key="3">
    <source>
        <dbReference type="EMBL" id="MBW2939900.1"/>
    </source>
</evidence>
<evidence type="ECO:0000256" key="2">
    <source>
        <dbReference type="ARBA" id="ARBA00023002"/>
    </source>
</evidence>
<evidence type="ECO:0000256" key="1">
    <source>
        <dbReference type="ARBA" id="ARBA00006484"/>
    </source>
</evidence>
<dbReference type="RefSeq" id="WP_219042135.1">
    <property type="nucleotide sequence ID" value="NZ_JAHWDQ010000001.1"/>
</dbReference>
<dbReference type="NCBIfam" id="NF005559">
    <property type="entry name" value="PRK07231.1"/>
    <property type="match status" value="1"/>
</dbReference>
<comment type="similarity">
    <text evidence="1">Belongs to the short-chain dehydrogenases/reductases (SDR) family.</text>
</comment>
<dbReference type="GO" id="GO:0047936">
    <property type="term" value="F:glucose 1-dehydrogenase [NAD(P)+] activity"/>
    <property type="evidence" value="ECO:0007669"/>
    <property type="project" value="UniProtKB-EC"/>
</dbReference>
<dbReference type="Pfam" id="PF13561">
    <property type="entry name" value="adh_short_C2"/>
    <property type="match status" value="1"/>
</dbReference>
<dbReference type="PROSITE" id="PS00061">
    <property type="entry name" value="ADH_SHORT"/>
    <property type="match status" value="1"/>
</dbReference>
<comment type="caution">
    <text evidence="3">The sequence shown here is derived from an EMBL/GenBank/DDBJ whole genome shotgun (WGS) entry which is preliminary data.</text>
</comment>
<sequence>MSVLGSDLIGKVAIITGGASGIGRAVVKGFASQGAKVVIADIDEEQGEKVLNDMVQMGGEGIFCRTDVSSSSSVSGLVQKTIDTYGRLDFACNNAGVEGVTAAIADALEEDWDRTININLKGVWLCMKYECEQMLKQGAGCIVNISSVMGLVGNSGIAPYVAAKHGVLGLTKSVALDYARSGIRVNAVCPGGIYTPIIERLVDTMPEVVEGLKALTPMGDLGFPEDIANTVIWLCSDKANYITGQSIPVDGGFTIQ</sequence>
<dbReference type="PANTHER" id="PTHR24321:SF11">
    <property type="entry name" value="BLR0893 PROTEIN"/>
    <property type="match status" value="1"/>
</dbReference>
<keyword evidence="4" id="KW-1185">Reference proteome</keyword>
<evidence type="ECO:0000313" key="4">
    <source>
        <dbReference type="Proteomes" id="UP001166291"/>
    </source>
</evidence>